<dbReference type="SUPFAM" id="SSF46785">
    <property type="entry name" value="Winged helix' DNA-binding domain"/>
    <property type="match status" value="1"/>
</dbReference>
<evidence type="ECO:0000256" key="1">
    <source>
        <dbReference type="ARBA" id="ARBA00023015"/>
    </source>
</evidence>
<dbReference type="GeneID" id="78294756"/>
<keyword evidence="1" id="KW-0805">Transcription regulation</keyword>
<dbReference type="InterPro" id="IPR050313">
    <property type="entry name" value="Carb_Metab_HTH_regulators"/>
</dbReference>
<dbReference type="PANTHER" id="PTHR30363:SF44">
    <property type="entry name" value="AGA OPERON TRANSCRIPTIONAL REPRESSOR-RELATED"/>
    <property type="match status" value="1"/>
</dbReference>
<dbReference type="EMBL" id="QEKH01000008">
    <property type="protein sequence ID" value="PVY43547.1"/>
    <property type="molecule type" value="Genomic_DNA"/>
</dbReference>
<dbReference type="InterPro" id="IPR037171">
    <property type="entry name" value="NagB/RpiA_transferase-like"/>
</dbReference>
<dbReference type="AlphaFoldDB" id="A0A2U1B4U9"/>
<dbReference type="InterPro" id="IPR014036">
    <property type="entry name" value="DeoR-like_C"/>
</dbReference>
<dbReference type="Proteomes" id="UP000576225">
    <property type="component" value="Unassembled WGS sequence"/>
</dbReference>
<dbReference type="SUPFAM" id="SSF100950">
    <property type="entry name" value="NagB/RpiA/CoA transferase-like"/>
    <property type="match status" value="1"/>
</dbReference>
<dbReference type="PROSITE" id="PS51000">
    <property type="entry name" value="HTH_DEOR_2"/>
    <property type="match status" value="1"/>
</dbReference>
<evidence type="ECO:0000256" key="2">
    <source>
        <dbReference type="ARBA" id="ARBA00023125"/>
    </source>
</evidence>
<accession>A0A2U1B4U9</accession>
<dbReference type="InterPro" id="IPR018356">
    <property type="entry name" value="Tscrpt_reg_HTH_DeoR_CS"/>
</dbReference>
<dbReference type="SMART" id="SM01134">
    <property type="entry name" value="DeoRC"/>
    <property type="match status" value="1"/>
</dbReference>
<dbReference type="Proteomes" id="UP000245959">
    <property type="component" value="Unassembled WGS sequence"/>
</dbReference>
<dbReference type="GO" id="GO:0003700">
    <property type="term" value="F:DNA-binding transcription factor activity"/>
    <property type="evidence" value="ECO:0007669"/>
    <property type="project" value="InterPro"/>
</dbReference>
<dbReference type="Gene3D" id="1.10.10.10">
    <property type="entry name" value="Winged helix-like DNA-binding domain superfamily/Winged helix DNA-binding domain"/>
    <property type="match status" value="1"/>
</dbReference>
<proteinExistence type="predicted"/>
<gene>
    <name evidence="6" type="ORF">C8D82_10874</name>
    <name evidence="5" type="ORF">HF882_00500</name>
</gene>
<evidence type="ECO:0000313" key="5">
    <source>
        <dbReference type="EMBL" id="NMD85054.1"/>
    </source>
</evidence>
<dbReference type="InterPro" id="IPR036390">
    <property type="entry name" value="WH_DNA-bd_sf"/>
</dbReference>
<name>A0A2U1B4U9_9BACT</name>
<evidence type="ECO:0000256" key="3">
    <source>
        <dbReference type="ARBA" id="ARBA00023163"/>
    </source>
</evidence>
<feature type="domain" description="HTH deoR-type" evidence="4">
    <location>
        <begin position="3"/>
        <end position="58"/>
    </location>
</feature>
<evidence type="ECO:0000259" key="4">
    <source>
        <dbReference type="PROSITE" id="PS51000"/>
    </source>
</evidence>
<evidence type="ECO:0000313" key="6">
    <source>
        <dbReference type="EMBL" id="PVY43547.1"/>
    </source>
</evidence>
<dbReference type="GO" id="GO:0003677">
    <property type="term" value="F:DNA binding"/>
    <property type="evidence" value="ECO:0007669"/>
    <property type="project" value="UniProtKB-KW"/>
</dbReference>
<keyword evidence="7" id="KW-1185">Reference proteome</keyword>
<protein>
    <submittedName>
        <fullName evidence="6">DeoR family transcriptional regulator</fullName>
    </submittedName>
    <submittedName>
        <fullName evidence="5">DeoR/GlpR transcriptional regulator</fullName>
    </submittedName>
</protein>
<dbReference type="Pfam" id="PF08220">
    <property type="entry name" value="HTH_DeoR"/>
    <property type="match status" value="1"/>
</dbReference>
<keyword evidence="2" id="KW-0238">DNA-binding</keyword>
<dbReference type="PROSITE" id="PS00894">
    <property type="entry name" value="HTH_DEOR_1"/>
    <property type="match status" value="1"/>
</dbReference>
<sequence>MKAAEREAEILRYLDTHEFMATETAMALFRASPATVRRDFNHLAEGHIVRRVRGGVRSIPAEVGQSIPFSLREQWFAREKARLAEKAMEFIAPGSVTFLHGGSTTNSMANLWKDGCVITDSIGFCELLGRRFPAGEGGPQVILAGGALDLKAGVVMGSRTERILNQYHADAVVFSARGLDEEGCLDTNDDAAGCIRAMIDHASLVILLADRSKFGSPAMARVVSWNRIDILIAAATPENREELRRIARLGVRVVPIGA</sequence>
<reference evidence="6 7" key="1">
    <citation type="submission" date="2018-04" db="EMBL/GenBank/DDBJ databases">
        <title>Genomic Encyclopedia of Type Strains, Phase IV (KMG-IV): sequencing the most valuable type-strain genomes for metagenomic binning, comparative biology and taxonomic classification.</title>
        <authorList>
            <person name="Goeker M."/>
        </authorList>
    </citation>
    <scope>NUCLEOTIDE SEQUENCE [LARGE SCALE GENOMIC DNA]</scope>
    <source>
        <strain evidence="6 7">DSM 14823</strain>
    </source>
</reference>
<dbReference type="EMBL" id="JABAEW010000001">
    <property type="protein sequence ID" value="NMD85054.1"/>
    <property type="molecule type" value="Genomic_DNA"/>
</dbReference>
<organism evidence="6 7">
    <name type="scientific">Victivallis vadensis</name>
    <dbReference type="NCBI Taxonomy" id="172901"/>
    <lineage>
        <taxon>Bacteria</taxon>
        <taxon>Pseudomonadati</taxon>
        <taxon>Lentisphaerota</taxon>
        <taxon>Lentisphaeria</taxon>
        <taxon>Victivallales</taxon>
        <taxon>Victivallaceae</taxon>
        <taxon>Victivallis</taxon>
    </lineage>
</organism>
<dbReference type="InterPro" id="IPR036388">
    <property type="entry name" value="WH-like_DNA-bd_sf"/>
</dbReference>
<evidence type="ECO:0000313" key="8">
    <source>
        <dbReference type="Proteomes" id="UP000576225"/>
    </source>
</evidence>
<dbReference type="RefSeq" id="WP_116883449.1">
    <property type="nucleotide sequence ID" value="NZ_CAJKCJ010000101.1"/>
</dbReference>
<evidence type="ECO:0000313" key="7">
    <source>
        <dbReference type="Proteomes" id="UP000245959"/>
    </source>
</evidence>
<dbReference type="InterPro" id="IPR001034">
    <property type="entry name" value="DeoR_HTH"/>
</dbReference>
<keyword evidence="3" id="KW-0804">Transcription</keyword>
<reference evidence="5 8" key="2">
    <citation type="submission" date="2020-04" db="EMBL/GenBank/DDBJ databases">
        <authorList>
            <person name="Hitch T.C.A."/>
            <person name="Wylensek D."/>
            <person name="Clavel T."/>
        </authorList>
    </citation>
    <scope>NUCLEOTIDE SEQUENCE [LARGE SCALE GENOMIC DNA]</scope>
    <source>
        <strain evidence="5 8">COR2-253-APC-1A</strain>
    </source>
</reference>
<dbReference type="PANTHER" id="PTHR30363">
    <property type="entry name" value="HTH-TYPE TRANSCRIPTIONAL REGULATOR SRLR-RELATED"/>
    <property type="match status" value="1"/>
</dbReference>
<dbReference type="Pfam" id="PF00455">
    <property type="entry name" value="DeoRC"/>
    <property type="match status" value="1"/>
</dbReference>
<dbReference type="SMART" id="SM00420">
    <property type="entry name" value="HTH_DEOR"/>
    <property type="match status" value="1"/>
</dbReference>
<comment type="caution">
    <text evidence="6">The sequence shown here is derived from an EMBL/GenBank/DDBJ whole genome shotgun (WGS) entry which is preliminary data.</text>
</comment>